<keyword evidence="7 10" id="KW-0786">Thiamine pyrophosphate</keyword>
<comment type="subcellular location">
    <subcellularLocation>
        <location evidence="2">Mitochondrion</location>
    </subcellularLocation>
</comment>
<dbReference type="GO" id="GO:0004739">
    <property type="term" value="F:pyruvate dehydrogenase (acetyl-transferring) activity"/>
    <property type="evidence" value="ECO:0007669"/>
    <property type="project" value="UniProtKB-UniRule"/>
</dbReference>
<keyword evidence="6 10" id="KW-0560">Oxidoreductase</keyword>
<organism evidence="13 14">
    <name type="scientific">Microbotryum intermedium</name>
    <dbReference type="NCBI Taxonomy" id="269621"/>
    <lineage>
        <taxon>Eukaryota</taxon>
        <taxon>Fungi</taxon>
        <taxon>Dikarya</taxon>
        <taxon>Basidiomycota</taxon>
        <taxon>Pucciniomycotina</taxon>
        <taxon>Microbotryomycetes</taxon>
        <taxon>Microbotryales</taxon>
        <taxon>Microbotryaceae</taxon>
        <taxon>Microbotryum</taxon>
    </lineage>
</organism>
<dbReference type="GO" id="GO:0006086">
    <property type="term" value="P:pyruvate decarboxylation to acetyl-CoA"/>
    <property type="evidence" value="ECO:0007669"/>
    <property type="project" value="InterPro"/>
</dbReference>
<dbReference type="GO" id="GO:0046872">
    <property type="term" value="F:metal ion binding"/>
    <property type="evidence" value="ECO:0007669"/>
    <property type="project" value="UniProtKB-KW"/>
</dbReference>
<dbReference type="SMART" id="SM00861">
    <property type="entry name" value="Transket_pyr"/>
    <property type="match status" value="1"/>
</dbReference>
<keyword evidence="4" id="KW-0809">Transit peptide</keyword>
<keyword evidence="3" id="KW-0479">Metal-binding</keyword>
<gene>
    <name evidence="13" type="ORF">BQ2448_4229</name>
</gene>
<dbReference type="SUPFAM" id="SSF52518">
    <property type="entry name" value="Thiamin diphosphate-binding fold (THDP-binding)"/>
    <property type="match status" value="1"/>
</dbReference>
<evidence type="ECO:0000256" key="2">
    <source>
        <dbReference type="ARBA" id="ARBA00004173"/>
    </source>
</evidence>
<reference evidence="14" key="1">
    <citation type="submission" date="2016-09" db="EMBL/GenBank/DDBJ databases">
        <authorList>
            <person name="Jeantristanb JTB J.-T."/>
            <person name="Ricardo R."/>
        </authorList>
    </citation>
    <scope>NUCLEOTIDE SEQUENCE [LARGE SCALE GENOMIC DNA]</scope>
</reference>
<evidence type="ECO:0000256" key="11">
    <source>
        <dbReference type="SAM" id="MobiDB-lite"/>
    </source>
</evidence>
<accession>A0A238FFV5</accession>
<dbReference type="InterPro" id="IPR027110">
    <property type="entry name" value="PDHB_mito-type"/>
</dbReference>
<evidence type="ECO:0000256" key="10">
    <source>
        <dbReference type="RuleBase" id="RU364074"/>
    </source>
</evidence>
<dbReference type="InterPro" id="IPR009014">
    <property type="entry name" value="Transketo_C/PFOR_II"/>
</dbReference>
<dbReference type="GO" id="GO:0005739">
    <property type="term" value="C:mitochondrion"/>
    <property type="evidence" value="ECO:0007669"/>
    <property type="project" value="UniProtKB-SubCell"/>
</dbReference>
<feature type="domain" description="Transketolase-like pyrimidine-binding" evidence="12">
    <location>
        <begin position="124"/>
        <end position="299"/>
    </location>
</feature>
<keyword evidence="8" id="KW-0496">Mitochondrion</keyword>
<comment type="catalytic activity">
    <reaction evidence="10">
        <text>N(6)-[(R)-lipoyl]-L-lysyl-[protein] + pyruvate + H(+) = N(6)-[(R)-S(8)-acetyldihydrolipoyl]-L-lysyl-[protein] + CO2</text>
        <dbReference type="Rhea" id="RHEA:19189"/>
        <dbReference type="Rhea" id="RHEA-COMP:10474"/>
        <dbReference type="Rhea" id="RHEA-COMP:10478"/>
        <dbReference type="ChEBI" id="CHEBI:15361"/>
        <dbReference type="ChEBI" id="CHEBI:15378"/>
        <dbReference type="ChEBI" id="CHEBI:16526"/>
        <dbReference type="ChEBI" id="CHEBI:83099"/>
        <dbReference type="ChEBI" id="CHEBI:83111"/>
        <dbReference type="EC" id="1.2.4.1"/>
    </reaction>
</comment>
<evidence type="ECO:0000313" key="13">
    <source>
        <dbReference type="EMBL" id="SCV72692.1"/>
    </source>
</evidence>
<dbReference type="EMBL" id="FMSP01000009">
    <property type="protein sequence ID" value="SCV72692.1"/>
    <property type="molecule type" value="Genomic_DNA"/>
</dbReference>
<evidence type="ECO:0000256" key="3">
    <source>
        <dbReference type="ARBA" id="ARBA00022723"/>
    </source>
</evidence>
<evidence type="ECO:0000256" key="8">
    <source>
        <dbReference type="ARBA" id="ARBA00023128"/>
    </source>
</evidence>
<feature type="compositionally biased region" description="Polar residues" evidence="11">
    <location>
        <begin position="87"/>
        <end position="101"/>
    </location>
</feature>
<feature type="region of interest" description="Disordered" evidence="11">
    <location>
        <begin position="77"/>
        <end position="101"/>
    </location>
</feature>
<dbReference type="STRING" id="269621.A0A238FFV5"/>
<dbReference type="NCBIfam" id="NF008854">
    <property type="entry name" value="PRK11892.1"/>
    <property type="match status" value="1"/>
</dbReference>
<dbReference type="Proteomes" id="UP000198372">
    <property type="component" value="Unassembled WGS sequence"/>
</dbReference>
<evidence type="ECO:0000256" key="1">
    <source>
        <dbReference type="ARBA" id="ARBA00001964"/>
    </source>
</evidence>
<protein>
    <recommendedName>
        <fullName evidence="10">Pyruvate dehydrogenase E1 component subunit beta</fullName>
        <ecNumber evidence="10">1.2.4.1</ecNumber>
    </recommendedName>
</protein>
<dbReference type="Gene3D" id="3.40.50.970">
    <property type="match status" value="1"/>
</dbReference>
<keyword evidence="9 10" id="KW-0670">Pyruvate</keyword>
<dbReference type="Pfam" id="PF02779">
    <property type="entry name" value="Transket_pyr"/>
    <property type="match status" value="1"/>
</dbReference>
<name>A0A238FFV5_9BASI</name>
<evidence type="ECO:0000256" key="9">
    <source>
        <dbReference type="ARBA" id="ARBA00023317"/>
    </source>
</evidence>
<dbReference type="Pfam" id="PF02780">
    <property type="entry name" value="Transketolase_C"/>
    <property type="match status" value="1"/>
</dbReference>
<dbReference type="PANTHER" id="PTHR11624:SF96">
    <property type="entry name" value="PYRUVATE DEHYDROGENASE E1 COMPONENT SUBUNIT BETA, MITOCHONDRIAL"/>
    <property type="match status" value="1"/>
</dbReference>
<keyword evidence="14" id="KW-1185">Reference proteome</keyword>
<sequence>MSSLRASQQLLRSVVRPSTSAARFAAATRGLKTSARSTVANQLINKRFASSDASNDESIQSIRTYIRSHPCSWGRVGIDGPLAPGTPRSSPRTRNPTAQQLAQQVQDEPAVLTSAISLDFALQMTVREALNSAMEEEMIRDETVFILGEEVAQYNGAYKVTKGLLDKFGEKRVIDTPITEAGFTGLAVGAAFAGLRPICEFMTFNFAMQAIDQIVNSAGKTYYMSGGNVPCPIVFRGANGAAAGVGAQHSQDYASWYGQIPGLKVVSPYSAEDCRGLLKAAIRDPNPVVFLENEILYGQSFPVSKEAQSTDFLLPIGKAKIERKGTDVTVVAHSRMVGLSLEAAEILKKEEGIEVEVINMRSIRPLDIETIIESVKKTNRLVTVEGGFPAFGVGSEICAQVVESEAFSYLDAPVERVTGADLPTPYAQVLEDLAFPTTEIIVKVIKRSLYKS</sequence>
<dbReference type="SUPFAM" id="SSF52922">
    <property type="entry name" value="TK C-terminal domain-like"/>
    <property type="match status" value="1"/>
</dbReference>
<dbReference type="InterPro" id="IPR029061">
    <property type="entry name" value="THDP-binding"/>
</dbReference>
<dbReference type="InterPro" id="IPR033248">
    <property type="entry name" value="Transketolase_C"/>
</dbReference>
<dbReference type="NCBIfam" id="NF006667">
    <property type="entry name" value="PRK09212.1"/>
    <property type="match status" value="1"/>
</dbReference>
<dbReference type="EC" id="1.2.4.1" evidence="10"/>
<dbReference type="Gene3D" id="3.40.50.920">
    <property type="match status" value="1"/>
</dbReference>
<dbReference type="FunFam" id="3.40.50.970:FF:000006">
    <property type="entry name" value="Pyruvate dehydrogenase E1 component subunit beta"/>
    <property type="match status" value="1"/>
</dbReference>
<dbReference type="FunFam" id="3.40.50.920:FF:000001">
    <property type="entry name" value="Pyruvate dehydrogenase E1 beta subunit"/>
    <property type="match status" value="1"/>
</dbReference>
<evidence type="ECO:0000313" key="14">
    <source>
        <dbReference type="Proteomes" id="UP000198372"/>
    </source>
</evidence>
<proteinExistence type="predicted"/>
<dbReference type="PANTHER" id="PTHR11624">
    <property type="entry name" value="DEHYDROGENASE RELATED"/>
    <property type="match status" value="1"/>
</dbReference>
<evidence type="ECO:0000259" key="12">
    <source>
        <dbReference type="SMART" id="SM00861"/>
    </source>
</evidence>
<evidence type="ECO:0000256" key="7">
    <source>
        <dbReference type="ARBA" id="ARBA00023052"/>
    </source>
</evidence>
<dbReference type="AlphaFoldDB" id="A0A238FFV5"/>
<evidence type="ECO:0000256" key="6">
    <source>
        <dbReference type="ARBA" id="ARBA00023002"/>
    </source>
</evidence>
<dbReference type="OrthoDB" id="10266385at2759"/>
<evidence type="ECO:0000256" key="4">
    <source>
        <dbReference type="ARBA" id="ARBA00022946"/>
    </source>
</evidence>
<dbReference type="InterPro" id="IPR005475">
    <property type="entry name" value="Transketolase-like_Pyr-bd"/>
</dbReference>
<evidence type="ECO:0000256" key="5">
    <source>
        <dbReference type="ARBA" id="ARBA00022958"/>
    </source>
</evidence>
<dbReference type="CDD" id="cd07036">
    <property type="entry name" value="TPP_PYR_E1-PDHc-beta_like"/>
    <property type="match status" value="1"/>
</dbReference>
<keyword evidence="5" id="KW-0630">Potassium</keyword>
<comment type="function">
    <text evidence="10">The pyruvate dehydrogenase complex catalyzes the overall conversion of pyruvate to acetyl-CoA and CO2.</text>
</comment>
<comment type="cofactor">
    <cofactor evidence="1 10">
        <name>thiamine diphosphate</name>
        <dbReference type="ChEBI" id="CHEBI:58937"/>
    </cofactor>
</comment>